<feature type="domain" description="Rad50/SbcC-type AAA" evidence="13">
    <location>
        <begin position="26"/>
        <end position="315"/>
    </location>
</feature>
<evidence type="ECO:0000256" key="12">
    <source>
        <dbReference type="SAM" id="Coils"/>
    </source>
</evidence>
<evidence type="ECO:0000313" key="16">
    <source>
        <dbReference type="Proteomes" id="UP000009170"/>
    </source>
</evidence>
<keyword evidence="10" id="KW-0234">DNA repair</keyword>
<dbReference type="PANTHER" id="PTHR19306">
    <property type="entry name" value="STRUCTURAL MAINTENANCE OF CHROMOSOMES 5,6 SMC5, SMC6"/>
    <property type="match status" value="1"/>
</dbReference>
<keyword evidence="6" id="KW-0227">DNA damage</keyword>
<dbReference type="Gene3D" id="3.40.50.300">
    <property type="entry name" value="P-loop containing nucleotide triphosphate hydrolases"/>
    <property type="match status" value="2"/>
</dbReference>
<dbReference type="GO" id="GO:0003684">
    <property type="term" value="F:damaged DNA binding"/>
    <property type="evidence" value="ECO:0007669"/>
    <property type="project" value="TreeGrafter"/>
</dbReference>
<keyword evidence="4" id="KW-0158">Chromosome</keyword>
<dbReference type="FunCoup" id="A0A090M3G2">
    <property type="interactions" value="1564"/>
</dbReference>
<keyword evidence="7" id="KW-0067">ATP-binding</keyword>
<reference evidence="14" key="2">
    <citation type="journal article" date="2014" name="BMC Genomics">
        <title>An improved genome of the model marine alga Ostreococcus tauri unfolds by assessing Illumina de novo assemblies.</title>
        <authorList>
            <person name="Blanc-Mathieu R."/>
            <person name="Verhelst B."/>
            <person name="Derelle E."/>
            <person name="Rombauts S."/>
            <person name="Bouget F.Y."/>
            <person name="Carre I."/>
            <person name="Chateau A."/>
            <person name="Eyre-Walker A."/>
            <person name="Grimsley N."/>
            <person name="Moreau H."/>
            <person name="Piegu B."/>
            <person name="Rivals E."/>
            <person name="Schackwitz W."/>
            <person name="Van de Peer Y."/>
            <person name="Piganeau G."/>
        </authorList>
    </citation>
    <scope>NUCLEOTIDE SEQUENCE</scope>
    <source>
        <strain evidence="14">RCC4221</strain>
    </source>
</reference>
<accession>A0A454XL56</accession>
<dbReference type="STRING" id="70448.A0A090M3G2"/>
<evidence type="ECO:0000256" key="8">
    <source>
        <dbReference type="ARBA" id="ARBA00023054"/>
    </source>
</evidence>
<dbReference type="Pfam" id="PF13476">
    <property type="entry name" value="AAA_23"/>
    <property type="match status" value="1"/>
</dbReference>
<evidence type="ECO:0000259" key="13">
    <source>
        <dbReference type="Pfam" id="PF13476"/>
    </source>
</evidence>
<proteinExistence type="inferred from homology"/>
<accession>A0A1Y5ICY1</accession>
<sequence>MGETKADGKRVKTFAHFPGIAGAFVRVTMHNFMCHSNCEVELGPRINYITGENGSGKSAILTALSVALGAKMRSVGRSSSKSFNGMIKSGSTQAKITVVISNDGPDAFKPESYGKAIVVEKTLNGAGANVLRLKSARGDIVGTKMEELHKLTDHFCVDVDNPITVMTQDMAKKFLHSGDDTKKYQFFVQATLLESLQQQQTMAKNNLKDARETLQEHLESIPRVRSEVEELEHELNTFERIRELREKATNITARIAWSKVYDKEMEIKETEDKVKKNQALVREATEKLAEIEQQKEASSGENEALAAEYAEFEKQLQDLQKQRHQVEMDYREAGRRLQSADTDKLTEETSLKKLTKKISDVESKIQRTLDAQRGERTETDRRLQVLNDTLIAAKQAVTQCNGDIEGYKHALDEKERAQRNFFGMKKSTENDINEIRKQVSTLKQTSTNRLVLYGQHIPRLCDALQQRQGEFSLPPIGPIGAHVTLKDQKWIAPVEESLGAGIGTFLVASSHDMDKLRKLSRECGVNNLSIALVNFNRGRYEIPAERVPNKDEFTTVASVLDFKHDAVFNFLVDSAAIERTVLMTDENAAQSMFRSGAARAKQVANVFTQNRKVFMSGKTVRNEAFRNMDRARRLGADPKAQIVELQKAITQKQATAREYSNDEVSAMKAVKEIRDMLKKKEAEYSKLEQKVLAATNQLQQAKLEAEDTNDTGVDVSTLQEELDNLNAEASKHRTALSEAETNYTRMKETYDVAKSAVDETVSLADAYKSKAQHHAKKMQTLEAKLQKVDKLIATCKKDIECGTLVVQHDEEQIKLLTVTCEEMADRFTKNFCDREIAEEAGDITMGEEALLRMLESTKTIMKKEESRHKRPYEEVSDELSEKRRKLMKLERGTETSEKIINKLRKGLKKRKAAVQEKATETAKNVSHRFNWHMQRKGHAGQINVDYSTMKLTIKVTDSAKTKAITDTRAMSGGERSYSTLAFNLALGDESDSPFRAMDEFDVFMDAVNRRISIETLLDFARNTHFDKQFLFITPQDISAVDAQADDIKIQRMRAARPA</sequence>
<dbReference type="GO" id="GO:0003697">
    <property type="term" value="F:single-stranded DNA binding"/>
    <property type="evidence" value="ECO:0007669"/>
    <property type="project" value="TreeGrafter"/>
</dbReference>
<dbReference type="GO" id="GO:0030915">
    <property type="term" value="C:Smc5-Smc6 complex"/>
    <property type="evidence" value="ECO:0007669"/>
    <property type="project" value="TreeGrafter"/>
</dbReference>
<dbReference type="EMBL" id="CAID01000007">
    <property type="protein sequence ID" value="CEF98731.1"/>
    <property type="molecule type" value="Genomic_DNA"/>
</dbReference>
<keyword evidence="5" id="KW-0547">Nucleotide-binding</keyword>
<keyword evidence="16" id="KW-1185">Reference proteome</keyword>
<reference evidence="14 16" key="1">
    <citation type="journal article" date="2006" name="Proc. Natl. Acad. Sci. U.S.A.">
        <title>Genome analysis of the smallest free-living eukaryote Ostreococcus tauri unveils many unique features.</title>
        <authorList>
            <person name="Derelle E."/>
            <person name="Ferraz C."/>
            <person name="Rombauts S."/>
            <person name="Rouze P."/>
            <person name="Worden A.Z."/>
            <person name="Robbens S."/>
            <person name="Partensky F."/>
            <person name="Degroeve S."/>
            <person name="Echeynie S."/>
            <person name="Cooke R."/>
            <person name="Saeys Y."/>
            <person name="Wuyts J."/>
            <person name="Jabbari K."/>
            <person name="Bowler C."/>
            <person name="Panaud O."/>
            <person name="Piegu B."/>
            <person name="Ball S.G."/>
            <person name="Ral J.-P."/>
            <person name="Bouget F.-Y."/>
            <person name="Piganeau G."/>
            <person name="De Baets B."/>
            <person name="Picard A."/>
            <person name="Delseny M."/>
            <person name="Demaille J."/>
            <person name="Van de Peer Y."/>
            <person name="Moreau H."/>
        </authorList>
    </citation>
    <scope>NUCLEOTIDE SEQUENCE [LARGE SCALE GENOMIC DNA]</scope>
    <source>
        <strain evidence="14 16">OTTH0595</strain>
    </source>
</reference>
<gene>
    <name evidence="15" type="ORF">BE221DRAFT_190925</name>
    <name evidence="14" type="ORF">OT_ostta07g02570</name>
</gene>
<dbReference type="Proteomes" id="UP000195557">
    <property type="component" value="Unassembled WGS sequence"/>
</dbReference>
<comment type="subcellular location">
    <subcellularLocation>
        <location evidence="2">Chromosome</location>
    </subcellularLocation>
    <subcellularLocation>
        <location evidence="1">Nucleus</location>
    </subcellularLocation>
</comment>
<evidence type="ECO:0000256" key="6">
    <source>
        <dbReference type="ARBA" id="ARBA00022763"/>
    </source>
</evidence>
<dbReference type="InParanoid" id="A0A090M3G2"/>
<dbReference type="EMBL" id="KZ155778">
    <property type="protein sequence ID" value="OUS47376.1"/>
    <property type="molecule type" value="Genomic_DNA"/>
</dbReference>
<dbReference type="AlphaFoldDB" id="A0A090M3G2"/>
<evidence type="ECO:0000256" key="2">
    <source>
        <dbReference type="ARBA" id="ARBA00004286"/>
    </source>
</evidence>
<evidence type="ECO:0000313" key="14">
    <source>
        <dbReference type="EMBL" id="CEF98731.1"/>
    </source>
</evidence>
<evidence type="ECO:0000256" key="7">
    <source>
        <dbReference type="ARBA" id="ARBA00022840"/>
    </source>
</evidence>
<keyword evidence="11" id="KW-0539">Nucleus</keyword>
<dbReference type="GO" id="GO:0016887">
    <property type="term" value="F:ATP hydrolysis activity"/>
    <property type="evidence" value="ECO:0007669"/>
    <property type="project" value="InterPro"/>
</dbReference>
<evidence type="ECO:0000256" key="1">
    <source>
        <dbReference type="ARBA" id="ARBA00004123"/>
    </source>
</evidence>
<evidence type="ECO:0000256" key="11">
    <source>
        <dbReference type="ARBA" id="ARBA00023242"/>
    </source>
</evidence>
<keyword evidence="8 12" id="KW-0175">Coiled coil</keyword>
<keyword evidence="9" id="KW-0233">DNA recombination</keyword>
<feature type="coiled-coil region" evidence="12">
    <location>
        <begin position="642"/>
        <end position="798"/>
    </location>
</feature>
<evidence type="ECO:0000313" key="15">
    <source>
        <dbReference type="EMBL" id="OUS47376.1"/>
    </source>
</evidence>
<organism evidence="14 16">
    <name type="scientific">Ostreococcus tauri</name>
    <name type="common">Marine green alga</name>
    <dbReference type="NCBI Taxonomy" id="70448"/>
    <lineage>
        <taxon>Eukaryota</taxon>
        <taxon>Viridiplantae</taxon>
        <taxon>Chlorophyta</taxon>
        <taxon>Mamiellophyceae</taxon>
        <taxon>Mamiellales</taxon>
        <taxon>Bathycoccaceae</taxon>
        <taxon>Ostreococcus</taxon>
    </lineage>
</organism>
<dbReference type="Proteomes" id="UP000009170">
    <property type="component" value="Unassembled WGS sequence"/>
</dbReference>
<dbReference type="InterPro" id="IPR027417">
    <property type="entry name" value="P-loop_NTPase"/>
</dbReference>
<evidence type="ECO:0000256" key="9">
    <source>
        <dbReference type="ARBA" id="ARBA00023172"/>
    </source>
</evidence>
<name>A0A090M3G2_OSTTA</name>
<evidence type="ECO:0000256" key="10">
    <source>
        <dbReference type="ARBA" id="ARBA00023204"/>
    </source>
</evidence>
<dbReference type="GO" id="GO:0000724">
    <property type="term" value="P:double-strand break repair via homologous recombination"/>
    <property type="evidence" value="ECO:0007669"/>
    <property type="project" value="TreeGrafter"/>
</dbReference>
<dbReference type="GO" id="GO:0005524">
    <property type="term" value="F:ATP binding"/>
    <property type="evidence" value="ECO:0007669"/>
    <property type="project" value="UniProtKB-KW"/>
</dbReference>
<reference evidence="15" key="3">
    <citation type="submission" date="2017-04" db="EMBL/GenBank/DDBJ databases">
        <title>Population genomics of picophytoplankton unveils novel chromosome hypervariability.</title>
        <authorList>
            <consortium name="DOE Joint Genome Institute"/>
            <person name="Blanc-Mathieu R."/>
            <person name="Krasovec M."/>
            <person name="Hebrard M."/>
            <person name="Yau S."/>
            <person name="Desgranges E."/>
            <person name="Martin J."/>
            <person name="Schackwitz W."/>
            <person name="Kuo A."/>
            <person name="Salin G."/>
            <person name="Donnadieu C."/>
            <person name="Desdevises Y."/>
            <person name="Sanchez-Ferandin S."/>
            <person name="Moreau H."/>
            <person name="Rivals E."/>
            <person name="Grigoriev I.V."/>
            <person name="Grimsley N."/>
            <person name="Eyre-Walker A."/>
            <person name="Piganeau G."/>
        </authorList>
    </citation>
    <scope>NUCLEOTIDE SEQUENCE [LARGE SCALE GENOMIC DNA]</scope>
    <source>
        <strain evidence="15">RCC 1115</strain>
    </source>
</reference>
<dbReference type="InterPro" id="IPR038729">
    <property type="entry name" value="Rad50/SbcC_AAA"/>
</dbReference>
<evidence type="ECO:0000256" key="3">
    <source>
        <dbReference type="ARBA" id="ARBA00006793"/>
    </source>
</evidence>
<dbReference type="PANTHER" id="PTHR19306:SF6">
    <property type="entry name" value="STRUCTURAL MAINTENANCE OF CHROMOSOMES PROTEIN 6"/>
    <property type="match status" value="1"/>
</dbReference>
<dbReference type="OrthoDB" id="10072614at2759"/>
<evidence type="ECO:0000256" key="5">
    <source>
        <dbReference type="ARBA" id="ARBA00022741"/>
    </source>
</evidence>
<evidence type="ECO:0000256" key="4">
    <source>
        <dbReference type="ARBA" id="ARBA00022454"/>
    </source>
</evidence>
<dbReference type="SUPFAM" id="SSF52540">
    <property type="entry name" value="P-loop containing nucleoside triphosphate hydrolases"/>
    <property type="match status" value="1"/>
</dbReference>
<dbReference type="GO" id="GO:0005634">
    <property type="term" value="C:nucleus"/>
    <property type="evidence" value="ECO:0007669"/>
    <property type="project" value="UniProtKB-SubCell"/>
</dbReference>
<feature type="coiled-coil region" evidence="12">
    <location>
        <begin position="193"/>
        <end position="371"/>
    </location>
</feature>
<dbReference type="GO" id="GO:0035861">
    <property type="term" value="C:site of double-strand break"/>
    <property type="evidence" value="ECO:0007669"/>
    <property type="project" value="TreeGrafter"/>
</dbReference>
<accession>A0A090M3G2</accession>
<comment type="similarity">
    <text evidence="3">Belongs to the SMC family. SMC6 subfamily.</text>
</comment>
<protein>
    <submittedName>
        <fullName evidence="14 15">Structural maintenance of chromosomes protein</fullName>
    </submittedName>
</protein>